<feature type="transmembrane region" description="Helical" evidence="1">
    <location>
        <begin position="56"/>
        <end position="78"/>
    </location>
</feature>
<gene>
    <name evidence="3" type="primary">LOC101861141</name>
</gene>
<keyword evidence="1" id="KW-0812">Transmembrane</keyword>
<reference evidence="3" key="1">
    <citation type="submission" date="2025-08" db="UniProtKB">
        <authorList>
            <consortium name="RefSeq"/>
        </authorList>
    </citation>
    <scope>IDENTIFICATION</scope>
</reference>
<feature type="transmembrane region" description="Helical" evidence="1">
    <location>
        <begin position="20"/>
        <end position="44"/>
    </location>
</feature>
<keyword evidence="1" id="KW-0472">Membrane</keyword>
<proteinExistence type="predicted"/>
<accession>A0ABM0JXX1</accession>
<sequence>MIHELPSLERKKTASNANKIATATWLGLLTAASVTKIVVGSLYVDGGCLGFSLLPYYLIIGGILALIPACIAVLASFYKKSRDLEDFWDLLGKLFIVSIALMIAATIYILVSASRVTSLDRLCTDQWVPVFGFCILGADWILFALFFRLFCVNTVSESTQVSAFQQDEFGHEESPFYLWKQRHNESF</sequence>
<dbReference type="RefSeq" id="XP_005104138.1">
    <property type="nucleotide sequence ID" value="XM_005104081.3"/>
</dbReference>
<dbReference type="GeneID" id="101861141"/>
<keyword evidence="2" id="KW-1185">Reference proteome</keyword>
<evidence type="ECO:0000313" key="2">
    <source>
        <dbReference type="Proteomes" id="UP000694888"/>
    </source>
</evidence>
<name>A0ABM0JXX1_APLCA</name>
<evidence type="ECO:0000313" key="3">
    <source>
        <dbReference type="RefSeq" id="XP_005104138.1"/>
    </source>
</evidence>
<keyword evidence="1" id="KW-1133">Transmembrane helix</keyword>
<feature type="transmembrane region" description="Helical" evidence="1">
    <location>
        <begin position="130"/>
        <end position="150"/>
    </location>
</feature>
<feature type="transmembrane region" description="Helical" evidence="1">
    <location>
        <begin position="90"/>
        <end position="110"/>
    </location>
</feature>
<evidence type="ECO:0000256" key="1">
    <source>
        <dbReference type="SAM" id="Phobius"/>
    </source>
</evidence>
<organism evidence="2 3">
    <name type="scientific">Aplysia californica</name>
    <name type="common">California sea hare</name>
    <dbReference type="NCBI Taxonomy" id="6500"/>
    <lineage>
        <taxon>Eukaryota</taxon>
        <taxon>Metazoa</taxon>
        <taxon>Spiralia</taxon>
        <taxon>Lophotrochozoa</taxon>
        <taxon>Mollusca</taxon>
        <taxon>Gastropoda</taxon>
        <taxon>Heterobranchia</taxon>
        <taxon>Euthyneura</taxon>
        <taxon>Tectipleura</taxon>
        <taxon>Aplysiida</taxon>
        <taxon>Aplysioidea</taxon>
        <taxon>Aplysiidae</taxon>
        <taxon>Aplysia</taxon>
    </lineage>
</organism>
<protein>
    <submittedName>
        <fullName evidence="3">Uncharacterized protein LOC101861141</fullName>
    </submittedName>
</protein>
<dbReference type="Proteomes" id="UP000694888">
    <property type="component" value="Unplaced"/>
</dbReference>